<dbReference type="PANTHER" id="PTHR43201:SF5">
    <property type="entry name" value="MEDIUM-CHAIN ACYL-COA LIGASE ACSF2, MITOCHONDRIAL"/>
    <property type="match status" value="1"/>
</dbReference>
<dbReference type="Pfam" id="PF13193">
    <property type="entry name" value="AMP-binding_C"/>
    <property type="match status" value="1"/>
</dbReference>
<evidence type="ECO:0000313" key="6">
    <source>
        <dbReference type="Proteomes" id="UP000825008"/>
    </source>
</evidence>
<keyword evidence="2" id="KW-0436">Ligase</keyword>
<dbReference type="GO" id="GO:0006631">
    <property type="term" value="P:fatty acid metabolic process"/>
    <property type="evidence" value="ECO:0007669"/>
    <property type="project" value="TreeGrafter"/>
</dbReference>
<dbReference type="AlphaFoldDB" id="A0A9X7ZDV2"/>
<dbReference type="GO" id="GO:0031956">
    <property type="term" value="F:medium-chain fatty acid-CoA ligase activity"/>
    <property type="evidence" value="ECO:0007669"/>
    <property type="project" value="TreeGrafter"/>
</dbReference>
<dbReference type="Pfam" id="PF00501">
    <property type="entry name" value="AMP-binding"/>
    <property type="match status" value="1"/>
</dbReference>
<dbReference type="Gene3D" id="3.30.300.30">
    <property type="match status" value="1"/>
</dbReference>
<dbReference type="InterPro" id="IPR025110">
    <property type="entry name" value="AMP-bd_C"/>
</dbReference>
<dbReference type="EMBL" id="CP080997">
    <property type="protein sequence ID" value="QZA06966.1"/>
    <property type="molecule type" value="Genomic_DNA"/>
</dbReference>
<proteinExistence type="inferred from homology"/>
<dbReference type="RefSeq" id="WP_220694670.1">
    <property type="nucleotide sequence ID" value="NZ_CP080997.1"/>
</dbReference>
<comment type="similarity">
    <text evidence="1">Belongs to the ATP-dependent AMP-binding enzyme family.</text>
</comment>
<gene>
    <name evidence="5" type="ORF">K3U94_18610</name>
</gene>
<reference evidence="5" key="1">
    <citation type="submission" date="2021-08" db="EMBL/GenBank/DDBJ databases">
        <title>Whole genome sequencing of non-tuberculosis mycobacteria type-strains.</title>
        <authorList>
            <person name="Igarashi Y."/>
            <person name="Osugi A."/>
            <person name="Mitarai S."/>
        </authorList>
    </citation>
    <scope>NUCLEOTIDE SEQUENCE</scope>
    <source>
        <strain evidence="5">JCM 30995</strain>
    </source>
</reference>
<dbReference type="Gene3D" id="3.40.50.12780">
    <property type="entry name" value="N-terminal domain of ligase-like"/>
    <property type="match status" value="1"/>
</dbReference>
<dbReference type="InterPro" id="IPR000873">
    <property type="entry name" value="AMP-dep_synth/lig_dom"/>
</dbReference>
<dbReference type="PANTHER" id="PTHR43201">
    <property type="entry name" value="ACYL-COA SYNTHETASE"/>
    <property type="match status" value="1"/>
</dbReference>
<evidence type="ECO:0000313" key="5">
    <source>
        <dbReference type="EMBL" id="QZA06966.1"/>
    </source>
</evidence>
<dbReference type="KEGG" id="mher:K3U94_18610"/>
<organism evidence="5 6">
    <name type="scientific">Mycolicibacter heraklionensis</name>
    <dbReference type="NCBI Taxonomy" id="512402"/>
    <lineage>
        <taxon>Bacteria</taxon>
        <taxon>Bacillati</taxon>
        <taxon>Actinomycetota</taxon>
        <taxon>Actinomycetes</taxon>
        <taxon>Mycobacteriales</taxon>
        <taxon>Mycobacteriaceae</taxon>
        <taxon>Mycolicibacter</taxon>
    </lineage>
</organism>
<evidence type="ECO:0000256" key="2">
    <source>
        <dbReference type="ARBA" id="ARBA00022598"/>
    </source>
</evidence>
<feature type="domain" description="AMP-dependent synthetase/ligase" evidence="3">
    <location>
        <begin position="9"/>
        <end position="347"/>
    </location>
</feature>
<name>A0A9X7ZDV2_9MYCO</name>
<accession>A0A9X7ZDV2</accession>
<evidence type="ECO:0000259" key="4">
    <source>
        <dbReference type="Pfam" id="PF13193"/>
    </source>
</evidence>
<evidence type="ECO:0000259" key="3">
    <source>
        <dbReference type="Pfam" id="PF00501"/>
    </source>
</evidence>
<dbReference type="Proteomes" id="UP000825008">
    <property type="component" value="Chromosome"/>
</dbReference>
<dbReference type="SUPFAM" id="SSF56801">
    <property type="entry name" value="Acetyl-CoA synthetase-like"/>
    <property type="match status" value="1"/>
</dbReference>
<feature type="domain" description="AMP-binding enzyme C-terminal" evidence="4">
    <location>
        <begin position="407"/>
        <end position="472"/>
    </location>
</feature>
<protein>
    <submittedName>
        <fullName evidence="5">AMP-binding protein</fullName>
    </submittedName>
</protein>
<dbReference type="InterPro" id="IPR042099">
    <property type="entry name" value="ANL_N_sf"/>
</dbReference>
<dbReference type="InterPro" id="IPR045851">
    <property type="entry name" value="AMP-bd_C_sf"/>
</dbReference>
<sequence>MVYGIAQHAERDDGVALTDGVAAWTWPQLNSLLNRAVHWLLSLGVEPGQRIAVMAENSAHTALAHLATTYAGLSVVPVSYHLAAGEVGYILRDASVHTVLCSARAAATVREADLDVAVVGWDEFDRAVASYSGAEPSDAIAPAAPLYYTSGTTGRPKGVELPAQMFPGGASMVDHVEQIRASRIRPAGKHLVVAPMHHTGPITGVRGLMVGTALVIAPKFDAEAVLAAIDAHRIASSMMVPTHFSRMLALTKGIRDRYDVSSLRSVIHTGAACPVHVKRAMIDWFGPVFIEAYGSTEAGTITMIDSGEWLAHPGSVGRALPGCEVTIRSEDGTVLPSGESGLVCVESTTGHRPSYHGDPEKTRRSYVADGVFAIGEIGYLDADGYLYLTDRASDMVVSGGVNLYPAESEEVLRTHGSVRDVAVIGIPHDDLGEQLCALVVADPGTDPAELVAWCRDRLSHYKCPSVVELVEFELRSAMGKINKRQLRDGYLAARRPSEAVSS</sequence>
<evidence type="ECO:0000256" key="1">
    <source>
        <dbReference type="ARBA" id="ARBA00006432"/>
    </source>
</evidence>